<feature type="active site" description="Proton donor/acceptor" evidence="3">
    <location>
        <position position="144"/>
    </location>
</feature>
<organism evidence="5 6">
    <name type="scientific">Hwanghaeella grinnelliae</name>
    <dbReference type="NCBI Taxonomy" id="2500179"/>
    <lineage>
        <taxon>Bacteria</taxon>
        <taxon>Pseudomonadati</taxon>
        <taxon>Pseudomonadota</taxon>
        <taxon>Alphaproteobacteria</taxon>
        <taxon>Rhodospirillales</taxon>
        <taxon>Rhodospirillaceae</taxon>
        <taxon>Hwanghaeella</taxon>
    </lineage>
</organism>
<reference evidence="6" key="1">
    <citation type="submission" date="2019-01" db="EMBL/GenBank/DDBJ databases">
        <title>Gri0909 isolated from a small marine red alga.</title>
        <authorList>
            <person name="Kim J."/>
            <person name="Jeong S.E."/>
            <person name="Jeon C.O."/>
        </authorList>
    </citation>
    <scope>NUCLEOTIDE SEQUENCE [LARGE SCALE GENOMIC DNA]</scope>
    <source>
        <strain evidence="6">Gri0909</strain>
    </source>
</reference>
<comment type="caution">
    <text evidence="5">The sequence shown here is derived from an EMBL/GenBank/DDBJ whole genome shotgun (WGS) entry which is preliminary data.</text>
</comment>
<evidence type="ECO:0000256" key="4">
    <source>
        <dbReference type="PIRSR" id="PIRSR001365-2"/>
    </source>
</evidence>
<protein>
    <submittedName>
        <fullName evidence="5">Dihydrodipicolinate synthase family protein</fullName>
    </submittedName>
</protein>
<dbReference type="SUPFAM" id="SSF51569">
    <property type="entry name" value="Aldolase"/>
    <property type="match status" value="1"/>
</dbReference>
<dbReference type="PANTHER" id="PTHR12128:SF67">
    <property type="entry name" value="BLR3884 PROTEIN"/>
    <property type="match status" value="1"/>
</dbReference>
<gene>
    <name evidence="5" type="ORF">EOI86_12765</name>
</gene>
<accession>A0A3S2Z713</accession>
<dbReference type="Gene3D" id="3.20.20.70">
    <property type="entry name" value="Aldolase class I"/>
    <property type="match status" value="1"/>
</dbReference>
<dbReference type="GO" id="GO:0008840">
    <property type="term" value="F:4-hydroxy-tetrahydrodipicolinate synthase activity"/>
    <property type="evidence" value="ECO:0007669"/>
    <property type="project" value="TreeGrafter"/>
</dbReference>
<name>A0A3S2Z713_9PROT</name>
<dbReference type="PANTHER" id="PTHR12128">
    <property type="entry name" value="DIHYDRODIPICOLINATE SYNTHASE"/>
    <property type="match status" value="1"/>
</dbReference>
<evidence type="ECO:0000313" key="5">
    <source>
        <dbReference type="EMBL" id="RVU36098.1"/>
    </source>
</evidence>
<dbReference type="RefSeq" id="WP_127765574.1">
    <property type="nucleotide sequence ID" value="NZ_SADE01000002.1"/>
</dbReference>
<sequence>MTAATPDRFRGVLVPASTPFKADLTPDSARFNRFCAWLLDEGADGLAIFGTTSEANSVGMKDRMRMTEGLVESGVPAAKLLPGTGTCALADSVELTRHAVELGCGGVLVLPPFYYKNASEDGLYASFAEIIERVGDSRLQLYLYHFPQMAGVGIPMGVIDRLLKAYPQTVAGLKDSSGDWSNTEAVIKNFPSLHTFPSSESRAVDALKIGGAGCISASANINVRAIRALIDVWDKPEADALNAKVSAIRTIMEGYPIIAAVKAVLAAFSGDQEWNRVSPPLTSLPAEKQAALVAALKAEDFSLSMPVSEAA</sequence>
<dbReference type="OrthoDB" id="7157803at2"/>
<dbReference type="Pfam" id="PF00701">
    <property type="entry name" value="DHDPS"/>
    <property type="match status" value="1"/>
</dbReference>
<dbReference type="PIRSF" id="PIRSF001365">
    <property type="entry name" value="DHDPS"/>
    <property type="match status" value="1"/>
</dbReference>
<dbReference type="InterPro" id="IPR013785">
    <property type="entry name" value="Aldolase_TIM"/>
</dbReference>
<evidence type="ECO:0000313" key="6">
    <source>
        <dbReference type="Proteomes" id="UP000287447"/>
    </source>
</evidence>
<evidence type="ECO:0000256" key="1">
    <source>
        <dbReference type="ARBA" id="ARBA00023239"/>
    </source>
</evidence>
<comment type="similarity">
    <text evidence="2">Belongs to the DapA family.</text>
</comment>
<dbReference type="InterPro" id="IPR002220">
    <property type="entry name" value="DapA-like"/>
</dbReference>
<dbReference type="AlphaFoldDB" id="A0A3S2Z713"/>
<dbReference type="SMART" id="SM01130">
    <property type="entry name" value="DHDPS"/>
    <property type="match status" value="1"/>
</dbReference>
<evidence type="ECO:0000256" key="2">
    <source>
        <dbReference type="PIRNR" id="PIRNR001365"/>
    </source>
</evidence>
<dbReference type="EMBL" id="SADE01000002">
    <property type="protein sequence ID" value="RVU36098.1"/>
    <property type="molecule type" value="Genomic_DNA"/>
</dbReference>
<evidence type="ECO:0000256" key="3">
    <source>
        <dbReference type="PIRSR" id="PIRSR001365-1"/>
    </source>
</evidence>
<dbReference type="CDD" id="cd00408">
    <property type="entry name" value="DHDPS-like"/>
    <property type="match status" value="1"/>
</dbReference>
<keyword evidence="6" id="KW-1185">Reference proteome</keyword>
<dbReference type="PRINTS" id="PR00146">
    <property type="entry name" value="DHPICSNTHASE"/>
</dbReference>
<feature type="binding site" evidence="4">
    <location>
        <position position="215"/>
    </location>
    <ligand>
        <name>pyruvate</name>
        <dbReference type="ChEBI" id="CHEBI:15361"/>
    </ligand>
</feature>
<keyword evidence="1 2" id="KW-0456">Lyase</keyword>
<proteinExistence type="inferred from homology"/>
<feature type="active site" description="Schiff-base intermediate with substrate" evidence="3">
    <location>
        <position position="174"/>
    </location>
</feature>
<feature type="binding site" evidence="4">
    <location>
        <position position="52"/>
    </location>
    <ligand>
        <name>pyruvate</name>
        <dbReference type="ChEBI" id="CHEBI:15361"/>
    </ligand>
</feature>
<dbReference type="Proteomes" id="UP000287447">
    <property type="component" value="Unassembled WGS sequence"/>
</dbReference>